<name>A0AAW1Y3B7_RUBAR</name>
<accession>A0AAW1Y3B7</accession>
<dbReference type="EMBL" id="JBEDUW010000002">
    <property type="protein sequence ID" value="KAK9943419.1"/>
    <property type="molecule type" value="Genomic_DNA"/>
</dbReference>
<evidence type="ECO:0000313" key="2">
    <source>
        <dbReference type="Proteomes" id="UP001457282"/>
    </source>
</evidence>
<reference evidence="1 2" key="1">
    <citation type="journal article" date="2023" name="G3 (Bethesda)">
        <title>A chromosome-length genome assembly and annotation of blackberry (Rubus argutus, cv. 'Hillquist').</title>
        <authorList>
            <person name="Bruna T."/>
            <person name="Aryal R."/>
            <person name="Dudchenko O."/>
            <person name="Sargent D.J."/>
            <person name="Mead D."/>
            <person name="Buti M."/>
            <person name="Cavallini A."/>
            <person name="Hytonen T."/>
            <person name="Andres J."/>
            <person name="Pham M."/>
            <person name="Weisz D."/>
            <person name="Mascagni F."/>
            <person name="Usai G."/>
            <person name="Natali L."/>
            <person name="Bassil N."/>
            <person name="Fernandez G.E."/>
            <person name="Lomsadze A."/>
            <person name="Armour M."/>
            <person name="Olukolu B."/>
            <person name="Poorten T."/>
            <person name="Britton C."/>
            <person name="Davik J."/>
            <person name="Ashrafi H."/>
            <person name="Aiden E.L."/>
            <person name="Borodovsky M."/>
            <person name="Worthington M."/>
        </authorList>
    </citation>
    <scope>NUCLEOTIDE SEQUENCE [LARGE SCALE GENOMIC DNA]</scope>
    <source>
        <strain evidence="1">PI 553951</strain>
    </source>
</reference>
<evidence type="ECO:0000313" key="1">
    <source>
        <dbReference type="EMBL" id="KAK9943419.1"/>
    </source>
</evidence>
<keyword evidence="2" id="KW-1185">Reference proteome</keyword>
<protein>
    <submittedName>
        <fullName evidence="1">Uncharacterized protein</fullName>
    </submittedName>
</protein>
<organism evidence="1 2">
    <name type="scientific">Rubus argutus</name>
    <name type="common">Southern blackberry</name>
    <dbReference type="NCBI Taxonomy" id="59490"/>
    <lineage>
        <taxon>Eukaryota</taxon>
        <taxon>Viridiplantae</taxon>
        <taxon>Streptophyta</taxon>
        <taxon>Embryophyta</taxon>
        <taxon>Tracheophyta</taxon>
        <taxon>Spermatophyta</taxon>
        <taxon>Magnoliopsida</taxon>
        <taxon>eudicotyledons</taxon>
        <taxon>Gunneridae</taxon>
        <taxon>Pentapetalae</taxon>
        <taxon>rosids</taxon>
        <taxon>fabids</taxon>
        <taxon>Rosales</taxon>
        <taxon>Rosaceae</taxon>
        <taxon>Rosoideae</taxon>
        <taxon>Rosoideae incertae sedis</taxon>
        <taxon>Rubus</taxon>
    </lineage>
</organism>
<gene>
    <name evidence="1" type="ORF">M0R45_009027</name>
</gene>
<dbReference type="Proteomes" id="UP001457282">
    <property type="component" value="Unassembled WGS sequence"/>
</dbReference>
<dbReference type="AlphaFoldDB" id="A0AAW1Y3B7"/>
<comment type="caution">
    <text evidence="1">The sequence shown here is derived from an EMBL/GenBank/DDBJ whole genome shotgun (WGS) entry which is preliminary data.</text>
</comment>
<proteinExistence type="predicted"/>
<sequence length="68" mass="7162">MKPSTTQGAAVAFGQDRRRRWQGAVTGFGDDDGVRGLGYVDSGEAGLGTGSGMWLIWFHGLGLMLCEG</sequence>